<dbReference type="STRING" id="160454.RV10_GL001874"/>
<keyword evidence="3" id="KW-1185">Reference proteome</keyword>
<reference evidence="2 3" key="1">
    <citation type="submission" date="2013-02" db="EMBL/GenBank/DDBJ databases">
        <title>The Genome Sequence of Enterococcus pallens BAA-351.</title>
        <authorList>
            <consortium name="The Broad Institute Genome Sequencing Platform"/>
            <consortium name="The Broad Institute Genome Sequencing Center for Infectious Disease"/>
            <person name="Earl A.M."/>
            <person name="Gilmore M.S."/>
            <person name="Lebreton F."/>
            <person name="Walker B."/>
            <person name="Young S.K."/>
            <person name="Zeng Q."/>
            <person name="Gargeya S."/>
            <person name="Fitzgerald M."/>
            <person name="Haas B."/>
            <person name="Abouelleil A."/>
            <person name="Alvarado L."/>
            <person name="Arachchi H.M."/>
            <person name="Berlin A.M."/>
            <person name="Chapman S.B."/>
            <person name="Dewar J."/>
            <person name="Goldberg J."/>
            <person name="Griggs A."/>
            <person name="Gujja S."/>
            <person name="Hansen M."/>
            <person name="Howarth C."/>
            <person name="Imamovic A."/>
            <person name="Larimer J."/>
            <person name="McCowan C."/>
            <person name="Murphy C."/>
            <person name="Neiman D."/>
            <person name="Pearson M."/>
            <person name="Priest M."/>
            <person name="Roberts A."/>
            <person name="Saif S."/>
            <person name="Shea T."/>
            <person name="Sisk P."/>
            <person name="Sykes S."/>
            <person name="Wortman J."/>
            <person name="Nusbaum C."/>
            <person name="Birren B."/>
        </authorList>
    </citation>
    <scope>NUCLEOTIDE SEQUENCE [LARGE SCALE GENOMIC DNA]</scope>
    <source>
        <strain evidence="2 3">ATCC BAA-351</strain>
    </source>
</reference>
<gene>
    <name evidence="2" type="ORF">UAU_02068</name>
</gene>
<feature type="domain" description="Methyltransferase type 11" evidence="1">
    <location>
        <begin position="64"/>
        <end position="158"/>
    </location>
</feature>
<protein>
    <recommendedName>
        <fullName evidence="1">Methyltransferase type 11 domain-containing protein</fullName>
    </recommendedName>
</protein>
<dbReference type="Pfam" id="PF08241">
    <property type="entry name" value="Methyltransf_11"/>
    <property type="match status" value="1"/>
</dbReference>
<dbReference type="InterPro" id="IPR029063">
    <property type="entry name" value="SAM-dependent_MTases_sf"/>
</dbReference>
<proteinExistence type="predicted"/>
<sequence length="208" mass="24110">MTIFIIISLVIIAAALVFKNLLQQSKQPTGWIGKLMMKTWNKAYFPMIRWALQTTNKTAGEKILDVGIGNGLSSEYLNRQFPECELYGIDISEEAIQEARKRFKRHEVDFTVQAIENTRFADNQFDLICAFQTHFHWEKLQEAFTEINRLLKPEGRLLLACEFSKIKIYLPELTETDNFQRFLAISNLTIVSMETAGGFVRYEIEKTN</sequence>
<dbReference type="EMBL" id="AJAQ01000015">
    <property type="protein sequence ID" value="EOH94333.1"/>
    <property type="molecule type" value="Genomic_DNA"/>
</dbReference>
<dbReference type="eggNOG" id="COG0500">
    <property type="taxonomic scope" value="Bacteria"/>
</dbReference>
<dbReference type="Gene3D" id="3.40.50.150">
    <property type="entry name" value="Vaccinia Virus protein VP39"/>
    <property type="match status" value="1"/>
</dbReference>
<dbReference type="OrthoDB" id="43862at2"/>
<dbReference type="Proteomes" id="UP000013782">
    <property type="component" value="Unassembled WGS sequence"/>
</dbReference>
<evidence type="ECO:0000259" key="1">
    <source>
        <dbReference type="Pfam" id="PF08241"/>
    </source>
</evidence>
<dbReference type="SUPFAM" id="SSF53335">
    <property type="entry name" value="S-adenosyl-L-methionine-dependent methyltransferases"/>
    <property type="match status" value="1"/>
</dbReference>
<evidence type="ECO:0000313" key="3">
    <source>
        <dbReference type="Proteomes" id="UP000013782"/>
    </source>
</evidence>
<dbReference type="RefSeq" id="WP_010757059.1">
    <property type="nucleotide sequence ID" value="NZ_ASWD01000001.1"/>
</dbReference>
<dbReference type="GO" id="GO:0008757">
    <property type="term" value="F:S-adenosylmethionine-dependent methyltransferase activity"/>
    <property type="evidence" value="ECO:0007669"/>
    <property type="project" value="InterPro"/>
</dbReference>
<dbReference type="InterPro" id="IPR013216">
    <property type="entry name" value="Methyltransf_11"/>
</dbReference>
<evidence type="ECO:0000313" key="2">
    <source>
        <dbReference type="EMBL" id="EOH94333.1"/>
    </source>
</evidence>
<name>R2QGK3_9ENTE</name>
<dbReference type="PANTHER" id="PTHR43591:SF110">
    <property type="entry name" value="RHODANESE DOMAIN-CONTAINING PROTEIN"/>
    <property type="match status" value="1"/>
</dbReference>
<accession>R2QGK3</accession>
<dbReference type="PANTHER" id="PTHR43591">
    <property type="entry name" value="METHYLTRANSFERASE"/>
    <property type="match status" value="1"/>
</dbReference>
<organism evidence="2 3">
    <name type="scientific">Enterococcus pallens ATCC BAA-351</name>
    <dbReference type="NCBI Taxonomy" id="1158607"/>
    <lineage>
        <taxon>Bacteria</taxon>
        <taxon>Bacillati</taxon>
        <taxon>Bacillota</taxon>
        <taxon>Bacilli</taxon>
        <taxon>Lactobacillales</taxon>
        <taxon>Enterococcaceae</taxon>
        <taxon>Enterococcus</taxon>
    </lineage>
</organism>
<dbReference type="PATRIC" id="fig|1158607.3.peg.2040"/>
<dbReference type="HOGENOM" id="CLU_081534_1_2_9"/>
<dbReference type="AlphaFoldDB" id="R2QGK3"/>
<comment type="caution">
    <text evidence="2">The sequence shown here is derived from an EMBL/GenBank/DDBJ whole genome shotgun (WGS) entry which is preliminary data.</text>
</comment>
<dbReference type="CDD" id="cd02440">
    <property type="entry name" value="AdoMet_MTases"/>
    <property type="match status" value="1"/>
</dbReference>